<feature type="domain" description="RelA/SpoT" evidence="1">
    <location>
        <begin position="59"/>
        <end position="216"/>
    </location>
</feature>
<dbReference type="SMART" id="SM00954">
    <property type="entry name" value="RelA_SpoT"/>
    <property type="match status" value="1"/>
</dbReference>
<gene>
    <name evidence="2" type="ORF">CQA58_01960</name>
</gene>
<dbReference type="PANTHER" id="PTHR41773">
    <property type="entry name" value="GTP PYROPHOSPHATASE-RELATED"/>
    <property type="match status" value="1"/>
</dbReference>
<dbReference type="Gene3D" id="1.10.287.860">
    <property type="entry name" value="Nucleotidyltransferase"/>
    <property type="match status" value="1"/>
</dbReference>
<reference evidence="2 3" key="1">
    <citation type="submission" date="2018-04" db="EMBL/GenBank/DDBJ databases">
        <title>Novel Campyloabacter and Helicobacter Species and Strains.</title>
        <authorList>
            <person name="Mannion A.J."/>
            <person name="Shen Z."/>
            <person name="Fox J.G."/>
        </authorList>
    </citation>
    <scope>NUCLEOTIDE SEQUENCE [LARGE SCALE GENOMIC DNA]</scope>
    <source>
        <strain evidence="2 3">MIT 04-9366</strain>
    </source>
</reference>
<dbReference type="GO" id="GO:0015969">
    <property type="term" value="P:guanosine tetraphosphate metabolic process"/>
    <property type="evidence" value="ECO:0007669"/>
    <property type="project" value="InterPro"/>
</dbReference>
<dbReference type="SUPFAM" id="SSF81301">
    <property type="entry name" value="Nucleotidyltransferase"/>
    <property type="match status" value="1"/>
</dbReference>
<sequence>MKSGGTKMNEYDPREQAELFEKDRKKYQCFELVLRAYIEKEIAQKLNAESFSKTPIIESRTKEVESFRKKISREDKRGKYKNPIEDVTDLVGLKVMPISLPDEEIVYNLLNQKFQSYKIQEHCIDKTHEKKENRQFGYLGRHLVIECKEDLIKELKPIYNDQGVQKQIQEYLRGGGSKYSLEDFIGLKAEIQIKTLLQHVWAEIEHGARYKPGEELSDEKSRTFDRLAALVEIADDMFKALIQESREKERKLHENITTKHNAPKERVQNKEGLSEVLNSENIHSYLTHKTIQQHFSNIKSQYFQIDNEKPDFIGLSFVELLKIVGLKCIGDLDELLFDDKLLQEMINCIENDHQSKRKNHTIYPQILILRILICLKYPNQIDKIKDKRFVDPRLLENIKNYTIQKELT</sequence>
<dbReference type="PANTHER" id="PTHR41773:SF1">
    <property type="entry name" value="RELA_SPOT DOMAIN-CONTAINING PROTEIN"/>
    <property type="match status" value="1"/>
</dbReference>
<dbReference type="InterPro" id="IPR043519">
    <property type="entry name" value="NT_sf"/>
</dbReference>
<organism evidence="2 3">
    <name type="scientific">Helicobacter brantae</name>
    <dbReference type="NCBI Taxonomy" id="375927"/>
    <lineage>
        <taxon>Bacteria</taxon>
        <taxon>Pseudomonadati</taxon>
        <taxon>Campylobacterota</taxon>
        <taxon>Epsilonproteobacteria</taxon>
        <taxon>Campylobacterales</taxon>
        <taxon>Helicobacteraceae</taxon>
        <taxon>Helicobacter</taxon>
    </lineage>
</organism>
<dbReference type="EMBL" id="NXLV01000002">
    <property type="protein sequence ID" value="RDU71830.1"/>
    <property type="molecule type" value="Genomic_DNA"/>
</dbReference>
<accession>A0A3D8J3L2</accession>
<dbReference type="Pfam" id="PF04607">
    <property type="entry name" value="RelA_SpoT"/>
    <property type="match status" value="1"/>
</dbReference>
<dbReference type="OrthoDB" id="9789634at2"/>
<dbReference type="Gene3D" id="3.30.460.10">
    <property type="entry name" value="Beta Polymerase, domain 2"/>
    <property type="match status" value="1"/>
</dbReference>
<name>A0A3D8J3L2_9HELI</name>
<comment type="caution">
    <text evidence="2">The sequence shown here is derived from an EMBL/GenBank/DDBJ whole genome shotgun (WGS) entry which is preliminary data.</text>
</comment>
<dbReference type="Proteomes" id="UP000257045">
    <property type="component" value="Unassembled WGS sequence"/>
</dbReference>
<evidence type="ECO:0000259" key="1">
    <source>
        <dbReference type="SMART" id="SM00954"/>
    </source>
</evidence>
<dbReference type="InterPro" id="IPR007685">
    <property type="entry name" value="RelA_SpoT"/>
</dbReference>
<keyword evidence="3" id="KW-1185">Reference proteome</keyword>
<dbReference type="CDD" id="cd05399">
    <property type="entry name" value="NT_Rel-Spo_like"/>
    <property type="match status" value="1"/>
</dbReference>
<evidence type="ECO:0000313" key="2">
    <source>
        <dbReference type="EMBL" id="RDU71830.1"/>
    </source>
</evidence>
<protein>
    <recommendedName>
        <fullName evidence="1">RelA/SpoT domain-containing protein</fullName>
    </recommendedName>
</protein>
<dbReference type="AlphaFoldDB" id="A0A3D8J3L2"/>
<proteinExistence type="predicted"/>
<evidence type="ECO:0000313" key="3">
    <source>
        <dbReference type="Proteomes" id="UP000257045"/>
    </source>
</evidence>